<gene>
    <name evidence="1" type="ORF">HK100_002805</name>
</gene>
<sequence length="340" mass="37342">MIVFRREKKVDAANGTTVATYTNIASNDDNAEEIGSISGDDESVINETESLKNEGKVAYDYGKSTLNIVKLQNEILAANEFCLRKCDQSLSDGKLAEDLLEQTRNFKIRLEYILSQGSIEDEETVESVFILNDRIEQILVTSASIVKTQDSKNFSQRKTSLKSPEGPSSIANLNAAVFGSSAQSVTLATLPGNSWIVTNDITDKHGPQMEFVAANTSMPLAILQPELETDVSVESPKKGRSHGIVFPAIPPAQILVKNNTGVITTSQQKKGGLMLPKSILEVQKSTVKKSMSLSSFEDVIDGENDVSRDTTSQKGEYLDDTFLVELDLQMEEIDEFLYQK</sequence>
<comment type="caution">
    <text evidence="1">The sequence shown here is derived from an EMBL/GenBank/DDBJ whole genome shotgun (WGS) entry which is preliminary data.</text>
</comment>
<keyword evidence="2" id="KW-1185">Reference proteome</keyword>
<evidence type="ECO:0000313" key="1">
    <source>
        <dbReference type="EMBL" id="KAJ3111111.1"/>
    </source>
</evidence>
<name>A0AAD5XAU2_9FUNG</name>
<dbReference type="EMBL" id="JADGJH010001666">
    <property type="protein sequence ID" value="KAJ3111111.1"/>
    <property type="molecule type" value="Genomic_DNA"/>
</dbReference>
<organism evidence="1 2">
    <name type="scientific">Physocladia obscura</name>
    <dbReference type="NCBI Taxonomy" id="109957"/>
    <lineage>
        <taxon>Eukaryota</taxon>
        <taxon>Fungi</taxon>
        <taxon>Fungi incertae sedis</taxon>
        <taxon>Chytridiomycota</taxon>
        <taxon>Chytridiomycota incertae sedis</taxon>
        <taxon>Chytridiomycetes</taxon>
        <taxon>Chytridiales</taxon>
        <taxon>Chytriomycetaceae</taxon>
        <taxon>Physocladia</taxon>
    </lineage>
</organism>
<protein>
    <submittedName>
        <fullName evidence="1">Uncharacterized protein</fullName>
    </submittedName>
</protein>
<reference evidence="1" key="1">
    <citation type="submission" date="2020-05" db="EMBL/GenBank/DDBJ databases">
        <title>Phylogenomic resolution of chytrid fungi.</title>
        <authorList>
            <person name="Stajich J.E."/>
            <person name="Amses K."/>
            <person name="Simmons R."/>
            <person name="Seto K."/>
            <person name="Myers J."/>
            <person name="Bonds A."/>
            <person name="Quandt C.A."/>
            <person name="Barry K."/>
            <person name="Liu P."/>
            <person name="Grigoriev I."/>
            <person name="Longcore J.E."/>
            <person name="James T.Y."/>
        </authorList>
    </citation>
    <scope>NUCLEOTIDE SEQUENCE</scope>
    <source>
        <strain evidence="1">JEL0513</strain>
    </source>
</reference>
<dbReference type="AlphaFoldDB" id="A0AAD5XAU2"/>
<dbReference type="Proteomes" id="UP001211907">
    <property type="component" value="Unassembled WGS sequence"/>
</dbReference>
<evidence type="ECO:0000313" key="2">
    <source>
        <dbReference type="Proteomes" id="UP001211907"/>
    </source>
</evidence>
<proteinExistence type="predicted"/>
<accession>A0AAD5XAU2</accession>